<dbReference type="PANTHER" id="PTHR30203">
    <property type="entry name" value="OUTER MEMBRANE CATION EFFLUX PROTEIN"/>
    <property type="match status" value="1"/>
</dbReference>
<keyword evidence="2" id="KW-0175">Coiled coil</keyword>
<organism evidence="4 5">
    <name type="scientific">Thalassolituus pacificus</name>
    <dbReference type="NCBI Taxonomy" id="2975440"/>
    <lineage>
        <taxon>Bacteria</taxon>
        <taxon>Pseudomonadati</taxon>
        <taxon>Pseudomonadota</taxon>
        <taxon>Gammaproteobacteria</taxon>
        <taxon>Oceanospirillales</taxon>
        <taxon>Oceanospirillaceae</taxon>
        <taxon>Thalassolituus</taxon>
    </lineage>
</organism>
<comment type="caution">
    <text evidence="4">The sequence shown here is derived from an EMBL/GenBank/DDBJ whole genome shotgun (WGS) entry which is preliminary data.</text>
</comment>
<dbReference type="Pfam" id="PF02321">
    <property type="entry name" value="OEP"/>
    <property type="match status" value="1"/>
</dbReference>
<accession>A0A9X2WE81</accession>
<name>A0A9X2WE81_9GAMM</name>
<reference evidence="4" key="2">
    <citation type="submission" date="2022-08" db="EMBL/GenBank/DDBJ databases">
        <authorList>
            <person name="Dong C."/>
        </authorList>
    </citation>
    <scope>NUCLEOTIDE SEQUENCE</scope>
    <source>
        <strain evidence="4">59MF3M-4</strain>
    </source>
</reference>
<gene>
    <name evidence="4" type="ORF">NYR02_05455</name>
</gene>
<feature type="chain" id="PRO_5040845414" evidence="3">
    <location>
        <begin position="27"/>
        <end position="424"/>
    </location>
</feature>
<keyword evidence="5" id="KW-1185">Reference proteome</keyword>
<dbReference type="InterPro" id="IPR003423">
    <property type="entry name" value="OMP_efflux"/>
</dbReference>
<evidence type="ECO:0000256" key="3">
    <source>
        <dbReference type="SAM" id="SignalP"/>
    </source>
</evidence>
<protein>
    <submittedName>
        <fullName evidence="4">TolC family protein</fullName>
    </submittedName>
</protein>
<dbReference type="GO" id="GO:0015562">
    <property type="term" value="F:efflux transmembrane transporter activity"/>
    <property type="evidence" value="ECO:0007669"/>
    <property type="project" value="InterPro"/>
</dbReference>
<dbReference type="EMBL" id="JAOANI010000014">
    <property type="protein sequence ID" value="MCT7358465.1"/>
    <property type="molecule type" value="Genomic_DNA"/>
</dbReference>
<feature type="signal peptide" evidence="3">
    <location>
        <begin position="1"/>
        <end position="26"/>
    </location>
</feature>
<evidence type="ECO:0000256" key="1">
    <source>
        <dbReference type="ARBA" id="ARBA00007613"/>
    </source>
</evidence>
<feature type="coiled-coil region" evidence="2">
    <location>
        <begin position="379"/>
        <end position="406"/>
    </location>
</feature>
<sequence length="424" mass="46007">MQLFHRAMAISAIALSCSSFALTAVAESTLTLGEAVRATLQHNPQLAGYTFKLNALAGEKQTAALRPGLRVNTDLENVAGSGELSGTKASELTISLSSAIELGGQRDARVNLVTARQQQLASSQRVLTLDVVTAVTQQFIRLLVAQEELTLQEEFHQLLQQTLTSLTRQVQAGGTAESELLRGNAALTRATLALRQASQRVSTERIRLSAFWADTSPDFTAAKADLYGVPSTTTLPALLEKLSNNPDLAFLSAEINVRSAEVRRAQSERRPALEWSAGVRRLQESGDSAVVFGLSMPLGSSGRARGAIATATANQQQAEWDKDATRIQLEAQLIAAYETHQLAVDEVNVLRDQVLPSLKKVMRSTADAFDRGRYSYLELNLAQNQLLNAQQALVEAAARMQETRIELERMIGSTLNEQNIEATP</sequence>
<dbReference type="PANTHER" id="PTHR30203:SF24">
    <property type="entry name" value="BLR4935 PROTEIN"/>
    <property type="match status" value="1"/>
</dbReference>
<evidence type="ECO:0000313" key="5">
    <source>
        <dbReference type="Proteomes" id="UP001147830"/>
    </source>
</evidence>
<proteinExistence type="inferred from homology"/>
<keyword evidence="3" id="KW-0732">Signal</keyword>
<dbReference type="SUPFAM" id="SSF56954">
    <property type="entry name" value="Outer membrane efflux proteins (OEP)"/>
    <property type="match status" value="1"/>
</dbReference>
<dbReference type="Proteomes" id="UP001147830">
    <property type="component" value="Unassembled WGS sequence"/>
</dbReference>
<dbReference type="InterPro" id="IPR010131">
    <property type="entry name" value="MdtP/NodT-like"/>
</dbReference>
<comment type="similarity">
    <text evidence="1">Belongs to the outer membrane factor (OMF) (TC 1.B.17) family.</text>
</comment>
<dbReference type="PROSITE" id="PS51257">
    <property type="entry name" value="PROKAR_LIPOPROTEIN"/>
    <property type="match status" value="1"/>
</dbReference>
<dbReference type="AlphaFoldDB" id="A0A9X2WE81"/>
<dbReference type="Gene3D" id="1.20.1600.10">
    <property type="entry name" value="Outer membrane efflux proteins (OEP)"/>
    <property type="match status" value="1"/>
</dbReference>
<dbReference type="RefSeq" id="WP_260975373.1">
    <property type="nucleotide sequence ID" value="NZ_JAOANI010000014.1"/>
</dbReference>
<evidence type="ECO:0000256" key="2">
    <source>
        <dbReference type="SAM" id="Coils"/>
    </source>
</evidence>
<evidence type="ECO:0000313" key="4">
    <source>
        <dbReference type="EMBL" id="MCT7358465.1"/>
    </source>
</evidence>
<reference evidence="4" key="1">
    <citation type="journal article" date="2022" name="Front. Microbiol.">
        <title>Genome-based taxonomic rearrangement of Oceanobacter-related bacteria including the description of Thalassolituus hydrocarbonoclasticus sp. nov. and Thalassolituus pacificus sp. nov. and emended description of the genus Thalassolituus.</title>
        <authorList>
            <person name="Dong C."/>
            <person name="Wei L."/>
            <person name="Wang J."/>
            <person name="Lai Q."/>
            <person name="Huang Z."/>
            <person name="Shao Z."/>
        </authorList>
    </citation>
    <scope>NUCLEOTIDE SEQUENCE</scope>
    <source>
        <strain evidence="4">59MF3M-4</strain>
    </source>
</reference>